<evidence type="ECO:0000259" key="8">
    <source>
        <dbReference type="Pfam" id="PF00370"/>
    </source>
</evidence>
<organism evidence="10 11">
    <name type="scientific">Coprobacter tertius</name>
    <dbReference type="NCBI Taxonomy" id="2944915"/>
    <lineage>
        <taxon>Bacteria</taxon>
        <taxon>Pseudomonadati</taxon>
        <taxon>Bacteroidota</taxon>
        <taxon>Bacteroidia</taxon>
        <taxon>Bacteroidales</taxon>
        <taxon>Barnesiellaceae</taxon>
        <taxon>Coprobacter</taxon>
    </lineage>
</organism>
<dbReference type="PANTHER" id="PTHR10196:SF93">
    <property type="entry name" value="L-RHAMNULOKINASE"/>
    <property type="match status" value="1"/>
</dbReference>
<dbReference type="SUPFAM" id="SSF53067">
    <property type="entry name" value="Actin-like ATPase domain"/>
    <property type="match status" value="2"/>
</dbReference>
<protein>
    <submittedName>
        <fullName evidence="10">Rhamnulokinase</fullName>
    </submittedName>
</protein>
<dbReference type="InterPro" id="IPR018485">
    <property type="entry name" value="FGGY_C"/>
</dbReference>
<dbReference type="CDD" id="cd07771">
    <property type="entry name" value="ASKHA_NBD_FGGY_RhaB-like"/>
    <property type="match status" value="1"/>
</dbReference>
<evidence type="ECO:0000256" key="2">
    <source>
        <dbReference type="ARBA" id="ARBA00022679"/>
    </source>
</evidence>
<sequence length="493" mass="55742">MKQHTMLAFDLGATSGRGIIGTLNNNRLETYEISRFPNRVINIHGKLYWNLLSIFESMKETLAECVRRKIPVDSIGIDTWGVDFVYLGKDGSLLSMPRAYRDPYTERIPEQYFTHIPREEVYRITGTQIMNFNSVYQLYAARKENYAPHLHADKILFIPDALAYLLTGKCVCEYTIASTAQLLNARSREIEPALLQPAGMGKDVFPGIVFPGEKIGLLSELISRETGFPRVPVISVAGHDTASAIAAVPAQDEKFAYLSSGTWSLMGIELEEPIITKDSYRMNFTNEGGIEGTIRFLKNITGMWILEECLKIWKRNDKPYDYEEIILMAQKEKPFQRFIDPDSPTFACPKDMLKAIAEYCSETGQLPPENGAETVRCIFDSLAMKYNYVLGRLKKFAPFPIEKLHIIGGGAKNPLLNQFTANTTGIPVISGPAEATAIGNLLLQAKALGLVENRHDMRRIIRNGIRMETFMPVETDKWQKAYREFLNITRLEE</sequence>
<keyword evidence="3" id="KW-0547">Nucleotide-binding</keyword>
<keyword evidence="7" id="KW-0684">Rhamnose metabolism</keyword>
<evidence type="ECO:0000256" key="3">
    <source>
        <dbReference type="ARBA" id="ARBA00022741"/>
    </source>
</evidence>
<dbReference type="InterPro" id="IPR013449">
    <property type="entry name" value="Rhamnulokinase"/>
</dbReference>
<feature type="domain" description="Carbohydrate kinase FGGY N-terminal" evidence="8">
    <location>
        <begin position="6"/>
        <end position="244"/>
    </location>
</feature>
<comment type="similarity">
    <text evidence="1">Belongs to the FGGY kinase family.</text>
</comment>
<name>A0ABT1MKF3_9BACT</name>
<evidence type="ECO:0000256" key="6">
    <source>
        <dbReference type="ARBA" id="ARBA00023157"/>
    </source>
</evidence>
<dbReference type="Gene3D" id="3.30.420.40">
    <property type="match status" value="2"/>
</dbReference>
<keyword evidence="4" id="KW-0418">Kinase</keyword>
<proteinExistence type="inferred from homology"/>
<dbReference type="PANTHER" id="PTHR10196">
    <property type="entry name" value="SUGAR KINASE"/>
    <property type="match status" value="1"/>
</dbReference>
<keyword evidence="5" id="KW-0067">ATP-binding</keyword>
<comment type="caution">
    <text evidence="10">The sequence shown here is derived from an EMBL/GenBank/DDBJ whole genome shotgun (WGS) entry which is preliminary data.</text>
</comment>
<evidence type="ECO:0000256" key="4">
    <source>
        <dbReference type="ARBA" id="ARBA00022777"/>
    </source>
</evidence>
<reference evidence="10 11" key="1">
    <citation type="submission" date="2022-07" db="EMBL/GenBank/DDBJ databases">
        <title>Fecal culturing of patients with breast cancer.</title>
        <authorList>
            <person name="Teng N.M.Y."/>
            <person name="Kiu R."/>
            <person name="Evans R."/>
            <person name="Baker D.J."/>
            <person name="Zenner C."/>
            <person name="Robinson S.D."/>
            <person name="Hall L.J."/>
        </authorList>
    </citation>
    <scope>NUCLEOTIDE SEQUENCE [LARGE SCALE GENOMIC DNA]</scope>
    <source>
        <strain evidence="10 11">LH1063</strain>
    </source>
</reference>
<dbReference type="RefSeq" id="WP_255028505.1">
    <property type="nucleotide sequence ID" value="NZ_JANDHW010000023.1"/>
</dbReference>
<dbReference type="Pfam" id="PF00370">
    <property type="entry name" value="FGGY_N"/>
    <property type="match status" value="1"/>
</dbReference>
<evidence type="ECO:0000256" key="5">
    <source>
        <dbReference type="ARBA" id="ARBA00022840"/>
    </source>
</evidence>
<dbReference type="InterPro" id="IPR043129">
    <property type="entry name" value="ATPase_NBD"/>
</dbReference>
<evidence type="ECO:0000256" key="7">
    <source>
        <dbReference type="ARBA" id="ARBA00023308"/>
    </source>
</evidence>
<dbReference type="Proteomes" id="UP001205603">
    <property type="component" value="Unassembled WGS sequence"/>
</dbReference>
<gene>
    <name evidence="10" type="ORF">NMU02_13520</name>
</gene>
<evidence type="ECO:0000259" key="9">
    <source>
        <dbReference type="Pfam" id="PF02782"/>
    </source>
</evidence>
<keyword evidence="2" id="KW-0808">Transferase</keyword>
<keyword evidence="6" id="KW-1015">Disulfide bond</keyword>
<evidence type="ECO:0000256" key="1">
    <source>
        <dbReference type="ARBA" id="ARBA00009156"/>
    </source>
</evidence>
<evidence type="ECO:0000313" key="11">
    <source>
        <dbReference type="Proteomes" id="UP001205603"/>
    </source>
</evidence>
<keyword evidence="11" id="KW-1185">Reference proteome</keyword>
<evidence type="ECO:0000313" key="10">
    <source>
        <dbReference type="EMBL" id="MCP9613112.1"/>
    </source>
</evidence>
<accession>A0ABT1MKF3</accession>
<dbReference type="InterPro" id="IPR018484">
    <property type="entry name" value="FGGY_N"/>
</dbReference>
<dbReference type="EMBL" id="JANDHW010000023">
    <property type="protein sequence ID" value="MCP9613112.1"/>
    <property type="molecule type" value="Genomic_DNA"/>
</dbReference>
<feature type="domain" description="Carbohydrate kinase FGGY C-terminal" evidence="9">
    <location>
        <begin position="256"/>
        <end position="447"/>
    </location>
</feature>
<dbReference type="Pfam" id="PF02782">
    <property type="entry name" value="FGGY_C"/>
    <property type="match status" value="1"/>
</dbReference>